<evidence type="ECO:0000256" key="1">
    <source>
        <dbReference type="ARBA" id="ARBA00005964"/>
    </source>
</evidence>
<dbReference type="EC" id="3.1.1.-" evidence="3"/>
<dbReference type="GO" id="GO:0016787">
    <property type="term" value="F:hydrolase activity"/>
    <property type="evidence" value="ECO:0007669"/>
    <property type="project" value="UniProtKB-KW"/>
</dbReference>
<dbReference type="InterPro" id="IPR019826">
    <property type="entry name" value="Carboxylesterase_B_AS"/>
</dbReference>
<evidence type="ECO:0000259" key="4">
    <source>
        <dbReference type="Pfam" id="PF00135"/>
    </source>
</evidence>
<dbReference type="PROSITE" id="PS00122">
    <property type="entry name" value="CARBOXYLESTERASE_B_1"/>
    <property type="match status" value="1"/>
</dbReference>
<accession>A0AA48QVW6</accession>
<dbReference type="InterPro" id="IPR002018">
    <property type="entry name" value="CarbesteraseB"/>
</dbReference>
<organism evidence="5 6">
    <name type="scientific">Cutaneotrichosporon cavernicola</name>
    <dbReference type="NCBI Taxonomy" id="279322"/>
    <lineage>
        <taxon>Eukaryota</taxon>
        <taxon>Fungi</taxon>
        <taxon>Dikarya</taxon>
        <taxon>Basidiomycota</taxon>
        <taxon>Agaricomycotina</taxon>
        <taxon>Tremellomycetes</taxon>
        <taxon>Trichosporonales</taxon>
        <taxon>Trichosporonaceae</taxon>
        <taxon>Cutaneotrichosporon</taxon>
    </lineage>
</organism>
<evidence type="ECO:0000256" key="3">
    <source>
        <dbReference type="RuleBase" id="RU361235"/>
    </source>
</evidence>
<dbReference type="InterPro" id="IPR029058">
    <property type="entry name" value="AB_hydrolase_fold"/>
</dbReference>
<feature type="chain" id="PRO_5041488908" description="Carboxylic ester hydrolase" evidence="3">
    <location>
        <begin position="17"/>
        <end position="579"/>
    </location>
</feature>
<dbReference type="PANTHER" id="PTHR11559">
    <property type="entry name" value="CARBOXYLESTERASE"/>
    <property type="match status" value="1"/>
</dbReference>
<evidence type="ECO:0000256" key="2">
    <source>
        <dbReference type="ARBA" id="ARBA00022801"/>
    </source>
</evidence>
<sequence>MLLSTLLVGLLSGVAAQTATSSAFDAQATRPSSVLGNATAFVHTKFHSPSGPVKVTGMRQDNLGIFLGIPFAQPPVGDLRFKPPVPASYGKHIKATEQPPACLQQAGSVAANVSGTSEDCLFVNVITPANALGKECDLKDLPVLVWIYGGGFYGGSAILYTSPSLASHALNSGKPIVLVTIGYRVGIFGFGHGKEMRANGAMNLGLRDQLLGMQWVKDNIASFGGDPCKITIFGESAGAMSVSAHMLNETQDLFRGAIMESGTVTSLGGFGNDTIYQEPYDRLVEFAGCNGTDNSFQCLKGLSGEALLAAQVEMTTSKFAWTWGYPFGPAIDGDIIPASPYHMISNGSFSKVPFITGCNSDEGTTFIYASLSQQLTDWPLSTAIEVAYPFPLPQEFYDRIEDFYPRDGTGCPFNSGTDLFNGSVSAAWKQVTAVFTDLLMQSRRRWMLRTANEYGLNKTWSYEFRGYSPPDPPYWGSSHEAEKPYVFGRAVAELGYSPDQVALGKAMMDYWVNFVYFLDPNGEGDSGLAPWPTHDFPANKNSLEMDIGSLQVIQDDFREESIAFINNPTNAFYIRKRGN</sequence>
<keyword evidence="3" id="KW-0732">Signal</keyword>
<keyword evidence="6" id="KW-1185">Reference proteome</keyword>
<dbReference type="GeneID" id="85495654"/>
<proteinExistence type="inferred from homology"/>
<evidence type="ECO:0000313" key="6">
    <source>
        <dbReference type="Proteomes" id="UP001233271"/>
    </source>
</evidence>
<dbReference type="PROSITE" id="PS00941">
    <property type="entry name" value="CARBOXYLESTERASE_B_2"/>
    <property type="match status" value="1"/>
</dbReference>
<dbReference type="Proteomes" id="UP001233271">
    <property type="component" value="Chromosome 4"/>
</dbReference>
<dbReference type="EMBL" id="AP028215">
    <property type="protein sequence ID" value="BEI91784.1"/>
    <property type="molecule type" value="Genomic_DNA"/>
</dbReference>
<protein>
    <recommendedName>
        <fullName evidence="3">Carboxylic ester hydrolase</fullName>
        <ecNumber evidence="3">3.1.1.-</ecNumber>
    </recommendedName>
</protein>
<dbReference type="RefSeq" id="XP_060457049.1">
    <property type="nucleotide sequence ID" value="XM_060600458.1"/>
</dbReference>
<reference evidence="5" key="1">
    <citation type="journal article" date="2023" name="BMC Genomics">
        <title>Chromosome-level genome assemblies of Cutaneotrichosporon spp. (Trichosporonales, Basidiomycota) reveal imbalanced evolution between nucleotide sequences and chromosome synteny.</title>
        <authorList>
            <person name="Kobayashi Y."/>
            <person name="Kayamori A."/>
            <person name="Aoki K."/>
            <person name="Shiwa Y."/>
            <person name="Matsutani M."/>
            <person name="Fujita N."/>
            <person name="Sugita T."/>
            <person name="Iwasaki W."/>
            <person name="Tanaka N."/>
            <person name="Takashima M."/>
        </authorList>
    </citation>
    <scope>NUCLEOTIDE SEQUENCE</scope>
    <source>
        <strain evidence="5">HIS019</strain>
    </source>
</reference>
<name>A0AA48QVW6_9TREE</name>
<dbReference type="KEGG" id="ccac:CcaHIS019_0406040"/>
<dbReference type="InterPro" id="IPR050309">
    <property type="entry name" value="Type-B_Carboxylest/Lipase"/>
</dbReference>
<gene>
    <name evidence="5" type="ORF">CcaverHIS019_0406040</name>
</gene>
<dbReference type="InterPro" id="IPR019819">
    <property type="entry name" value="Carboxylesterase_B_CS"/>
</dbReference>
<keyword evidence="2 3" id="KW-0378">Hydrolase</keyword>
<dbReference type="Pfam" id="PF00135">
    <property type="entry name" value="COesterase"/>
    <property type="match status" value="1"/>
</dbReference>
<dbReference type="Gene3D" id="3.40.50.1820">
    <property type="entry name" value="alpha/beta hydrolase"/>
    <property type="match status" value="1"/>
</dbReference>
<dbReference type="SUPFAM" id="SSF53474">
    <property type="entry name" value="alpha/beta-Hydrolases"/>
    <property type="match status" value="1"/>
</dbReference>
<evidence type="ECO:0000313" key="5">
    <source>
        <dbReference type="EMBL" id="BEI91784.1"/>
    </source>
</evidence>
<feature type="signal peptide" evidence="3">
    <location>
        <begin position="1"/>
        <end position="16"/>
    </location>
</feature>
<comment type="similarity">
    <text evidence="1 3">Belongs to the type-B carboxylesterase/lipase family.</text>
</comment>
<feature type="domain" description="Carboxylesterase type B" evidence="4">
    <location>
        <begin position="56"/>
        <end position="564"/>
    </location>
</feature>
<dbReference type="AlphaFoldDB" id="A0AA48QVW6"/>